<feature type="compositionally biased region" description="Polar residues" evidence="1">
    <location>
        <begin position="836"/>
        <end position="861"/>
    </location>
</feature>
<dbReference type="PANTHER" id="PTHR21224">
    <property type="entry name" value="INTEGRATOR COMPLEX SUBUNIT 1"/>
    <property type="match status" value="1"/>
</dbReference>
<dbReference type="InterPro" id="IPR022145">
    <property type="entry name" value="INTS1_RPB2-bd"/>
</dbReference>
<proteinExistence type="predicted"/>
<dbReference type="Pfam" id="PF12432">
    <property type="entry name" value="INTS1_RP2B-bd"/>
    <property type="match status" value="1"/>
</dbReference>
<evidence type="ECO:0000259" key="3">
    <source>
        <dbReference type="Pfam" id="PF22929"/>
    </source>
</evidence>
<dbReference type="OrthoDB" id="115728at2759"/>
<evidence type="ECO:0000313" key="4">
    <source>
        <dbReference type="EMBL" id="TDH68336.1"/>
    </source>
</evidence>
<gene>
    <name evidence="4" type="ORF">CCR75_004514</name>
</gene>
<reference evidence="4 5" key="1">
    <citation type="journal article" date="2021" name="Genome Biol.">
        <title>AFLAP: assembly-free linkage analysis pipeline using k-mers from genome sequencing data.</title>
        <authorList>
            <person name="Fletcher K."/>
            <person name="Zhang L."/>
            <person name="Gil J."/>
            <person name="Han R."/>
            <person name="Cavanaugh K."/>
            <person name="Michelmore R."/>
        </authorList>
    </citation>
    <scope>NUCLEOTIDE SEQUENCE [LARGE SCALE GENOMIC DNA]</scope>
    <source>
        <strain evidence="4 5">SF5</strain>
    </source>
</reference>
<comment type="caution">
    <text evidence="4">The sequence shown here is derived from an EMBL/GenBank/DDBJ whole genome shotgun (WGS) entry which is preliminary data.</text>
</comment>
<organism evidence="4 5">
    <name type="scientific">Bremia lactucae</name>
    <name type="common">Lettuce downy mildew</name>
    <dbReference type="NCBI Taxonomy" id="4779"/>
    <lineage>
        <taxon>Eukaryota</taxon>
        <taxon>Sar</taxon>
        <taxon>Stramenopiles</taxon>
        <taxon>Oomycota</taxon>
        <taxon>Peronosporomycetes</taxon>
        <taxon>Peronosporales</taxon>
        <taxon>Peronosporaceae</taxon>
        <taxon>Bremia</taxon>
    </lineage>
</organism>
<feature type="compositionally biased region" description="Low complexity" evidence="1">
    <location>
        <begin position="862"/>
        <end position="873"/>
    </location>
</feature>
<evidence type="ECO:0000313" key="5">
    <source>
        <dbReference type="Proteomes" id="UP000294530"/>
    </source>
</evidence>
<feature type="domain" description="Integrator complex subunit 1 RPB2-binding" evidence="2">
    <location>
        <begin position="546"/>
        <end position="674"/>
    </location>
</feature>
<dbReference type="GO" id="GO:0034474">
    <property type="term" value="P:U2 snRNA 3'-end processing"/>
    <property type="evidence" value="ECO:0007669"/>
    <property type="project" value="InterPro"/>
</dbReference>
<dbReference type="Pfam" id="PF22929">
    <property type="entry name" value="INTS1_INTS2-bd"/>
    <property type="match status" value="1"/>
</dbReference>
<evidence type="ECO:0000259" key="2">
    <source>
        <dbReference type="Pfam" id="PF12432"/>
    </source>
</evidence>
<dbReference type="GO" id="GO:0032039">
    <property type="term" value="C:integrator complex"/>
    <property type="evidence" value="ECO:0007669"/>
    <property type="project" value="InterPro"/>
</dbReference>
<feature type="compositionally biased region" description="Acidic residues" evidence="1">
    <location>
        <begin position="23"/>
        <end position="47"/>
    </location>
</feature>
<feature type="compositionally biased region" description="Acidic residues" evidence="1">
    <location>
        <begin position="81"/>
        <end position="108"/>
    </location>
</feature>
<name>A0A976FL09_BRELC</name>
<feature type="compositionally biased region" description="Basic residues" evidence="1">
    <location>
        <begin position="1"/>
        <end position="20"/>
    </location>
</feature>
<dbReference type="GeneID" id="94348271"/>
<protein>
    <recommendedName>
        <fullName evidence="6">DUF3677 domain-containing protein</fullName>
    </recommendedName>
</protein>
<accession>A0A976FL09</accession>
<dbReference type="PANTHER" id="PTHR21224:SF1">
    <property type="entry name" value="INTEGRATOR COMPLEX SUBUNIT 1"/>
    <property type="match status" value="1"/>
</dbReference>
<feature type="compositionally biased region" description="Acidic residues" evidence="1">
    <location>
        <begin position="146"/>
        <end position="196"/>
    </location>
</feature>
<dbReference type="Proteomes" id="UP000294530">
    <property type="component" value="Unassembled WGS sequence"/>
</dbReference>
<evidence type="ECO:0008006" key="6">
    <source>
        <dbReference type="Google" id="ProtNLM"/>
    </source>
</evidence>
<keyword evidence="5" id="KW-1185">Reference proteome</keyword>
<dbReference type="EMBL" id="SHOA02000003">
    <property type="protein sequence ID" value="TDH68336.1"/>
    <property type="molecule type" value="Genomic_DNA"/>
</dbReference>
<evidence type="ECO:0000256" key="1">
    <source>
        <dbReference type="SAM" id="MobiDB-lite"/>
    </source>
</evidence>
<feature type="compositionally biased region" description="Basic and acidic residues" evidence="1">
    <location>
        <begin position="230"/>
        <end position="242"/>
    </location>
</feature>
<feature type="domain" description="Integrator complex subunit 1 INTS2-binding" evidence="3">
    <location>
        <begin position="1295"/>
        <end position="1404"/>
    </location>
</feature>
<feature type="region of interest" description="Disordered" evidence="1">
    <location>
        <begin position="833"/>
        <end position="873"/>
    </location>
</feature>
<feature type="region of interest" description="Disordered" evidence="1">
    <location>
        <begin position="1"/>
        <end position="264"/>
    </location>
</feature>
<dbReference type="KEGG" id="blac:94348271"/>
<feature type="compositionally biased region" description="Acidic residues" evidence="1">
    <location>
        <begin position="250"/>
        <end position="263"/>
    </location>
</feature>
<dbReference type="RefSeq" id="XP_067817835.1">
    <property type="nucleotide sequence ID" value="XM_067962600.1"/>
</dbReference>
<sequence length="2442" mass="274545">MKRGRVLKRVSTRRGLRRKNIVVDDDDEDDAESMSQEEVEDEDEDEEKKDTPPPKLTRSQAKKQEEAKKKKKNHYKNQAKDDEEYADNVEDEEDEEDREEEKEEDEREADLPERRRGSRGRGSLKKSTQQSKPPPRKKPRRKIVESDDEVVADEEDVEESEEEEEKEDEAEEEEKEEEAEMDEEEDVEDDGEEEAEEVKPRRRNTLTKGISKTMTRGKTRAKTAAIDIKPLSEKKLKSKEDGLNNADYSGESEENENDEDYDDTTTNVMKDVKQLSDLPSATVAISSTKKHKRLSIDTLMNAENNKDVFEEQIDDMTPSDAGTDADELPDQYLREAFSEATTDLKLMEILTESCGRLIREKKAPSRLFCVALLGAVKENSARFCQPVVFKYLLRLLRSKHYLGMKDVVDYGKKTNSAIALGLTTSTEFSQIPLPVLVTNVLMLILEAKSDWPKDSVKVFLDDSLFSRVWVDHEYSQLFVQNVKTVLEMDEIKSTQPFVRRRFQGINLVQELKDLIIGFISSRLVELNKEKSSSSGPSTGTGGNHALRNMIMTLADFASIPQIRVLGAENMEVWLQNPSVKGPARELLHKIVASCQSTSSQDIATVDLLLKLKLKSTMFQLKVEAITHLVCKNLVYLRRALSMFIARERPNNMSRDVDNIKMLQHIFRASRSLSASSILGSPEDIFYRRPIEHQGTLASRELARVFREMASTSDVSPVLKTIVRKVLKQLTFEQVDIKALCVGFLGNEGHWDAMTGDARVLDYMGLITGVVWLILLMRGAAVKSLQIQHSSAVNRQSSASSLPSGLKHGGAIVVSRRGANPPLSLSRINRLAPLKGKQSSGKHPLSSVTGVSGSPAPVSQSITGNNSGNNSSAATEGSRIAKISVWAKEELQQALAFVQREAIICCRDVLEHFGLSGDSPFEKKLYENIVKKLLFLEMPSDVQLTEHDRTCFQTTKENIPIHEDSLNLLTDLFSSCPAIDRMEALRTMESVVFRGADAHLHREALWRYHEDDLASYAQHGGVLGLTVKNSAIVQQLFKLSLWQKKSGDQQDQEFCHSSRFWICCSILVVVGCFNPNTIGTYLWENVPTLRSFMQMAITGRYTFPATSSLDPLLLGKHRSAFSDVLQGNAHLRDYEQQVMKLNQNDTAVIEDPLMLFESNGLARQPPPAILEHVCTLDRKFKLGMRLRQSRKKDFLMEMVTGNEDANAIQNVNVRLDSAWWIADIVCEDFDTMQYLPYRCLCQLLLLAVRPDNKVNSDSLDQRPHRPALAHIIPHLIGKLREYIAAGNDDSEAAQNVILYYLECLSSTELCTRRVAAHILNLLTATRKDQELSDKTHKVMISYSAKRTQSFSWLLELAKLPCYSSIRSKIFNSLETLLELESSIASLQMCMKALHDFSKEDEKAAITTSESFDFQQDHSCQPKKCAIEKALILAGTYGKLLAGRDLVATLLLKVYDIFAMAVEVIWRAIESQLEIAPHLKATSGISFSDCKVIYVTDGANTIREIKLPLAIIHGAIQVLSSPHAHKALPLSASRVGSRDSTCLARLTESLFPKATPNAAIFSSTGLIATKDPRLYPDHLLAKLAAAASSSTSYLCATAIRAMSMKSRWNLLEQSALSEQCLEMALLSIIETTQKNESKATASLLAATKTSDISMAADTMLMQLSAYNASPVSICASDTLKELSEWLQKWTGSSKLMKTDEEEKEKLLLAEGFSLFKIDDSRNLFTSKLNYAEPTAVFNKIAKLKRKGGLQSDLTILQDAYSGFPVFLHIRDNEFATFDRSSLIQGIKHEENQYFTAVALPDTIIAEDSLYAASRDEVRSCSNNYDSSWCSTATMWTLHMSLLHFAGVSCKYNAAAAQLAETFLVLVNHLPTCACEEHRKNCSSFVRRALDNLGECISGSYSASISFIQHLAQASMIEGFYVLNNATIAIDVRIVLNQLVQFIDRTIAQWKYRGVLLRFDAMTLHSLVLLVKEVEVLWRLENLEKFETCCAADLLTRIAHDQFDDKTMINILDPIMSADLHLGSLGDVVVIHEDVKRELITALYFQKPKLVAGLLDILDPDWEVLVNFDLRADLRHKLVIQDDRVLSQVDDILRDLTHGGCEVVEQFRGLTRRHPMLVLSRFPRQLTRHIGTVSLSQLYLNTTFFQNILNAMQIMQPHLRHQQTVLEPFCYFLFEILRVIADHHAVEFHHFVSHIWEFFYDVVEADVGVAYELIFLSPRVVVMENIVNMYDSQPATVAFGKVLGQRHNEQGLLEIVKSIRNGRNMHHTAASQQQHIEQLLTQIECEALPLGKVGKLLIERKDINAVVLGLQAIDSLCAKTDQGTSAVALLRRCAAPLASLLLADTVSKAVMLTLCQTLLNLMKFDSICVDYVMRQYVQCLRILRPGLKEAAVNTVLDFLIFADTRQRRQILQQLFDDPSEIAKTKLGAYLKSSAFRKTHLIASKA</sequence>
<dbReference type="InterPro" id="IPR053966">
    <property type="entry name" value="INTS1_INTS2-bd"/>
</dbReference>
<dbReference type="InterPro" id="IPR038902">
    <property type="entry name" value="INTS1"/>
</dbReference>